<evidence type="ECO:0000256" key="9">
    <source>
        <dbReference type="ARBA" id="ARBA00030073"/>
    </source>
</evidence>
<dbReference type="PANTHER" id="PTHR38011:SF7">
    <property type="entry name" value="2,5-DIAMINO-6-RIBOSYLAMINO-4(3H)-PYRIMIDINONE 5'-PHOSPHATE REDUCTASE"/>
    <property type="match status" value="1"/>
</dbReference>
<dbReference type="InterPro" id="IPR050765">
    <property type="entry name" value="Riboflavin_Biosynth_HTPR"/>
</dbReference>
<feature type="non-terminal residue" evidence="14">
    <location>
        <position position="202"/>
    </location>
</feature>
<evidence type="ECO:0000256" key="7">
    <source>
        <dbReference type="ARBA" id="ARBA00022857"/>
    </source>
</evidence>
<comment type="similarity">
    <text evidence="3">Belongs to the HTP reductase family.</text>
</comment>
<dbReference type="EMBL" id="JAKWFO010000008">
    <property type="protein sequence ID" value="KAI9633551.1"/>
    <property type="molecule type" value="Genomic_DNA"/>
</dbReference>
<evidence type="ECO:0000256" key="6">
    <source>
        <dbReference type="ARBA" id="ARBA00022619"/>
    </source>
</evidence>
<evidence type="ECO:0000259" key="13">
    <source>
        <dbReference type="Pfam" id="PF01872"/>
    </source>
</evidence>
<feature type="non-terminal residue" evidence="14">
    <location>
        <position position="1"/>
    </location>
</feature>
<dbReference type="SUPFAM" id="SSF53597">
    <property type="entry name" value="Dihydrofolate reductase-like"/>
    <property type="match status" value="1"/>
</dbReference>
<dbReference type="Proteomes" id="UP001164286">
    <property type="component" value="Unassembled WGS sequence"/>
</dbReference>
<organism evidence="14 15">
    <name type="scientific">Dioszegia hungarica</name>
    <dbReference type="NCBI Taxonomy" id="4972"/>
    <lineage>
        <taxon>Eukaryota</taxon>
        <taxon>Fungi</taxon>
        <taxon>Dikarya</taxon>
        <taxon>Basidiomycota</taxon>
        <taxon>Agaricomycotina</taxon>
        <taxon>Tremellomycetes</taxon>
        <taxon>Tremellales</taxon>
        <taxon>Bulleribasidiaceae</taxon>
        <taxon>Dioszegia</taxon>
    </lineage>
</organism>
<name>A0AA38H655_9TREE</name>
<protein>
    <recommendedName>
        <fullName evidence="5">2,5-diamino-6-ribosylamino-4(3H)-pyrimidinone 5'-phosphate reductase</fullName>
        <ecNumber evidence="4">1.1.1.302</ecNumber>
    </recommendedName>
    <alternativeName>
        <fullName evidence="10">2,5-diamino-6-(5-phospho-D-ribosylamino)pyrimidin-4(3H)-one reductase</fullName>
    </alternativeName>
    <alternativeName>
        <fullName evidence="9">2,5-diamino-6-ribitylamino-4(3H)-pyrimidinone 5'-phosphate synthase</fullName>
    </alternativeName>
</protein>
<evidence type="ECO:0000256" key="2">
    <source>
        <dbReference type="ARBA" id="ARBA00005104"/>
    </source>
</evidence>
<proteinExistence type="inferred from homology"/>
<evidence type="ECO:0000256" key="1">
    <source>
        <dbReference type="ARBA" id="ARBA00003555"/>
    </source>
</evidence>
<keyword evidence="7" id="KW-0521">NADP</keyword>
<evidence type="ECO:0000313" key="15">
    <source>
        <dbReference type="Proteomes" id="UP001164286"/>
    </source>
</evidence>
<dbReference type="EC" id="1.1.1.302" evidence="4"/>
<sequence>RPYLTLTWAQSLDAKIAGPRGARVILSGKESMEMTHWMRAMHHGIVIGVNTLLLDNPRLQVNLLPPALNLSPPAIFILDPNLRTPTSARILTEWTTHMHIPGQTTAARPTILCGAHMVWTARYRELEAAGAAIFGMQLDKNGHIPPQGLVSIFTSLGIRSAMIEGGSRVISSFLHAPKREDGSAMIDSVVVTVAPMFIGDGV</sequence>
<evidence type="ECO:0000313" key="14">
    <source>
        <dbReference type="EMBL" id="KAI9633551.1"/>
    </source>
</evidence>
<evidence type="ECO:0000256" key="10">
    <source>
        <dbReference type="ARBA" id="ARBA00031630"/>
    </source>
</evidence>
<evidence type="ECO:0000256" key="11">
    <source>
        <dbReference type="ARBA" id="ARBA00047550"/>
    </source>
</evidence>
<comment type="catalytic activity">
    <reaction evidence="11">
        <text>2,5-diamino-6-(1-D-ribitylamino)pyrimidin-4(3H)-one 5'-phosphate + NAD(+) = 2,5-diamino-6-(1-D-ribosylamino)pyrimidin-4(3H)-one 5'-phosphate + NADH + H(+)</text>
        <dbReference type="Rhea" id="RHEA:27274"/>
        <dbReference type="ChEBI" id="CHEBI:15378"/>
        <dbReference type="ChEBI" id="CHEBI:57540"/>
        <dbReference type="ChEBI" id="CHEBI:57945"/>
        <dbReference type="ChEBI" id="CHEBI:58890"/>
        <dbReference type="ChEBI" id="CHEBI:59545"/>
        <dbReference type="EC" id="1.1.1.302"/>
    </reaction>
</comment>
<dbReference type="AlphaFoldDB" id="A0AA38H655"/>
<feature type="domain" description="Bacterial bifunctional deaminase-reductase C-terminal" evidence="13">
    <location>
        <begin position="2"/>
        <end position="200"/>
    </location>
</feature>
<dbReference type="GO" id="GO:0008703">
    <property type="term" value="F:5-amino-6-(5-phosphoribosylamino)uracil reductase activity"/>
    <property type="evidence" value="ECO:0007669"/>
    <property type="project" value="InterPro"/>
</dbReference>
<comment type="catalytic activity">
    <reaction evidence="12">
        <text>2,5-diamino-6-(1-D-ribitylamino)pyrimidin-4(3H)-one 5'-phosphate + NADP(+) = 2,5-diamino-6-(1-D-ribosylamino)pyrimidin-4(3H)-one 5'-phosphate + NADPH + H(+)</text>
        <dbReference type="Rhea" id="RHEA:27278"/>
        <dbReference type="ChEBI" id="CHEBI:15378"/>
        <dbReference type="ChEBI" id="CHEBI:57783"/>
        <dbReference type="ChEBI" id="CHEBI:58349"/>
        <dbReference type="ChEBI" id="CHEBI:58890"/>
        <dbReference type="ChEBI" id="CHEBI:59545"/>
        <dbReference type="EC" id="1.1.1.302"/>
    </reaction>
</comment>
<dbReference type="InterPro" id="IPR002734">
    <property type="entry name" value="RibDG_C"/>
</dbReference>
<comment type="function">
    <text evidence="1">Catalyzes an early step in riboflavin biosynthesis, the NADPH-dependent reduction of the ribose side chain of 2,5-diamino-6-ribosylamino-4(3H)-pyrimidinone 5'-phosphate, yielding 2,5-diamino-6-ribitylamino-4(3H)-pyrimidinone 5'-phosphate.</text>
</comment>
<dbReference type="GO" id="GO:0009231">
    <property type="term" value="P:riboflavin biosynthetic process"/>
    <property type="evidence" value="ECO:0007669"/>
    <property type="project" value="UniProtKB-KW"/>
</dbReference>
<gene>
    <name evidence="14" type="ORF">MKK02DRAFT_15335</name>
</gene>
<dbReference type="GeneID" id="77724758"/>
<dbReference type="PANTHER" id="PTHR38011">
    <property type="entry name" value="DIHYDROFOLATE REDUCTASE FAMILY PROTEIN (AFU_ORTHOLOGUE AFUA_8G06820)"/>
    <property type="match status" value="1"/>
</dbReference>
<evidence type="ECO:0000256" key="8">
    <source>
        <dbReference type="ARBA" id="ARBA00023002"/>
    </source>
</evidence>
<reference evidence="14" key="1">
    <citation type="journal article" date="2022" name="G3 (Bethesda)">
        <title>High quality genome of the basidiomycete yeast Dioszegia hungarica PDD-24b-2 isolated from cloud water.</title>
        <authorList>
            <person name="Jarrige D."/>
            <person name="Haridas S."/>
            <person name="Bleykasten-Grosshans C."/>
            <person name="Joly M."/>
            <person name="Nadalig T."/>
            <person name="Sancelme M."/>
            <person name="Vuilleumier S."/>
            <person name="Grigoriev I.V."/>
            <person name="Amato P."/>
            <person name="Bringel F."/>
        </authorList>
    </citation>
    <scope>NUCLEOTIDE SEQUENCE</scope>
    <source>
        <strain evidence="14">PDD-24b-2</strain>
    </source>
</reference>
<keyword evidence="6" id="KW-0686">Riboflavin biosynthesis</keyword>
<dbReference type="RefSeq" id="XP_052943328.1">
    <property type="nucleotide sequence ID" value="XM_053085557.1"/>
</dbReference>
<dbReference type="Gene3D" id="3.40.430.10">
    <property type="entry name" value="Dihydrofolate Reductase, subunit A"/>
    <property type="match status" value="1"/>
</dbReference>
<dbReference type="Pfam" id="PF01872">
    <property type="entry name" value="RibD_C"/>
    <property type="match status" value="1"/>
</dbReference>
<keyword evidence="8" id="KW-0560">Oxidoreductase</keyword>
<keyword evidence="15" id="KW-1185">Reference proteome</keyword>
<evidence type="ECO:0000256" key="12">
    <source>
        <dbReference type="ARBA" id="ARBA00049020"/>
    </source>
</evidence>
<comment type="caution">
    <text evidence="14">The sequence shown here is derived from an EMBL/GenBank/DDBJ whole genome shotgun (WGS) entry which is preliminary data.</text>
</comment>
<dbReference type="InterPro" id="IPR024072">
    <property type="entry name" value="DHFR-like_dom_sf"/>
</dbReference>
<accession>A0AA38H655</accession>
<comment type="pathway">
    <text evidence="2">Cofactor biosynthesis; riboflavin biosynthesis.</text>
</comment>
<evidence type="ECO:0000256" key="4">
    <source>
        <dbReference type="ARBA" id="ARBA00012851"/>
    </source>
</evidence>
<evidence type="ECO:0000256" key="3">
    <source>
        <dbReference type="ARBA" id="ARBA00009723"/>
    </source>
</evidence>
<evidence type="ECO:0000256" key="5">
    <source>
        <dbReference type="ARBA" id="ARBA00015035"/>
    </source>
</evidence>